<evidence type="ECO:0000256" key="9">
    <source>
        <dbReference type="ARBA" id="ARBA00022722"/>
    </source>
</evidence>
<dbReference type="InterPro" id="IPR022898">
    <property type="entry name" value="RNase_HII"/>
</dbReference>
<dbReference type="AlphaFoldDB" id="G8TVF9"/>
<feature type="binding site" evidence="14 15">
    <location>
        <position position="115"/>
    </location>
    <ligand>
        <name>a divalent metal cation</name>
        <dbReference type="ChEBI" id="CHEBI:60240"/>
    </ligand>
</feature>
<organism evidence="18 19">
    <name type="scientific">Sulfobacillus acidophilus (strain ATCC 700253 / DSM 10332 / NAL)</name>
    <dbReference type="NCBI Taxonomy" id="679936"/>
    <lineage>
        <taxon>Bacteria</taxon>
        <taxon>Bacillati</taxon>
        <taxon>Bacillota</taxon>
        <taxon>Clostridia</taxon>
        <taxon>Eubacteriales</taxon>
        <taxon>Clostridiales Family XVII. Incertae Sedis</taxon>
        <taxon>Sulfobacillus</taxon>
    </lineage>
</organism>
<evidence type="ECO:0000256" key="16">
    <source>
        <dbReference type="RuleBase" id="RU003515"/>
    </source>
</evidence>
<keyword evidence="9 14" id="KW-0540">Nuclease</keyword>
<dbReference type="InterPro" id="IPR012337">
    <property type="entry name" value="RNaseH-like_sf"/>
</dbReference>
<dbReference type="InterPro" id="IPR036397">
    <property type="entry name" value="RNaseH_sf"/>
</dbReference>
<dbReference type="Pfam" id="PF01351">
    <property type="entry name" value="RNase_HII"/>
    <property type="match status" value="1"/>
</dbReference>
<feature type="binding site" evidence="14 15">
    <location>
        <position position="24"/>
    </location>
    <ligand>
        <name>a divalent metal cation</name>
        <dbReference type="ChEBI" id="CHEBI:60240"/>
    </ligand>
</feature>
<dbReference type="STRING" id="679936.Sulac_2415"/>
<dbReference type="PANTHER" id="PTHR10954:SF18">
    <property type="entry name" value="RIBONUCLEASE HII"/>
    <property type="match status" value="1"/>
</dbReference>
<evidence type="ECO:0000259" key="17">
    <source>
        <dbReference type="PROSITE" id="PS51975"/>
    </source>
</evidence>
<protein>
    <recommendedName>
        <fullName evidence="7 14">Ribonuclease HII</fullName>
        <shortName evidence="14">RNase HII</shortName>
        <ecNumber evidence="6 14">3.1.26.4</ecNumber>
    </recommendedName>
</protein>
<feature type="domain" description="RNase H type-2" evidence="17">
    <location>
        <begin position="17"/>
        <end position="201"/>
    </location>
</feature>
<evidence type="ECO:0000256" key="1">
    <source>
        <dbReference type="ARBA" id="ARBA00000077"/>
    </source>
</evidence>
<comment type="catalytic activity">
    <reaction evidence="1 14 15 16">
        <text>Endonucleolytic cleavage to 5'-phosphomonoester.</text>
        <dbReference type="EC" id="3.1.26.4"/>
    </reaction>
</comment>
<dbReference type="HOGENOM" id="CLU_036532_3_2_9"/>
<reference evidence="19" key="1">
    <citation type="submission" date="2011-12" db="EMBL/GenBank/DDBJ databases">
        <title>The complete genome of chromosome of Sulfobacillus acidophilus DSM 10332.</title>
        <authorList>
            <person name="Lucas S."/>
            <person name="Han J."/>
            <person name="Lapidus A."/>
            <person name="Bruce D."/>
            <person name="Goodwin L."/>
            <person name="Pitluck S."/>
            <person name="Peters L."/>
            <person name="Kyrpides N."/>
            <person name="Mavromatis K."/>
            <person name="Ivanova N."/>
            <person name="Mikhailova N."/>
            <person name="Chertkov O."/>
            <person name="Saunders E."/>
            <person name="Detter J.C."/>
            <person name="Tapia R."/>
            <person name="Han C."/>
            <person name="Land M."/>
            <person name="Hauser L."/>
            <person name="Markowitz V."/>
            <person name="Cheng J.-F."/>
            <person name="Hugenholtz P."/>
            <person name="Woyke T."/>
            <person name="Wu D."/>
            <person name="Pukall R."/>
            <person name="Gehrich-Schroeter G."/>
            <person name="Schneider S."/>
            <person name="Klenk H.-P."/>
            <person name="Eisen J.A."/>
        </authorList>
    </citation>
    <scope>NUCLEOTIDE SEQUENCE [LARGE SCALE GENOMIC DNA]</scope>
    <source>
        <strain evidence="19">ATCC 700253 / DSM 10332 / NAL</strain>
    </source>
</reference>
<evidence type="ECO:0000256" key="3">
    <source>
        <dbReference type="ARBA" id="ARBA00004065"/>
    </source>
</evidence>
<evidence type="ECO:0000256" key="13">
    <source>
        <dbReference type="ARBA" id="ARBA00023211"/>
    </source>
</evidence>
<proteinExistence type="inferred from homology"/>
<dbReference type="GO" id="GO:0003723">
    <property type="term" value="F:RNA binding"/>
    <property type="evidence" value="ECO:0007669"/>
    <property type="project" value="UniProtKB-UniRule"/>
</dbReference>
<dbReference type="PROSITE" id="PS51975">
    <property type="entry name" value="RNASE_H_2"/>
    <property type="match status" value="1"/>
</dbReference>
<evidence type="ECO:0000256" key="2">
    <source>
        <dbReference type="ARBA" id="ARBA00001946"/>
    </source>
</evidence>
<keyword evidence="19" id="KW-1185">Reference proteome</keyword>
<dbReference type="GO" id="GO:0004523">
    <property type="term" value="F:RNA-DNA hybrid ribonuclease activity"/>
    <property type="evidence" value="ECO:0007669"/>
    <property type="project" value="UniProtKB-UniRule"/>
</dbReference>
<comment type="cofactor">
    <cofactor evidence="14 15">
        <name>Mn(2+)</name>
        <dbReference type="ChEBI" id="CHEBI:29035"/>
    </cofactor>
    <cofactor evidence="14 15">
        <name>Mg(2+)</name>
        <dbReference type="ChEBI" id="CHEBI:18420"/>
    </cofactor>
    <text evidence="14 15">Manganese or magnesium. Binds 1 divalent metal ion per monomer in the absence of substrate. May bind a second metal ion after substrate binding.</text>
</comment>
<dbReference type="GO" id="GO:0043137">
    <property type="term" value="P:DNA replication, removal of RNA primer"/>
    <property type="evidence" value="ECO:0007669"/>
    <property type="project" value="TreeGrafter"/>
</dbReference>
<dbReference type="CDD" id="cd07182">
    <property type="entry name" value="RNase_HII_bacteria_HII_like"/>
    <property type="match status" value="1"/>
</dbReference>
<evidence type="ECO:0000313" key="19">
    <source>
        <dbReference type="Proteomes" id="UP000005439"/>
    </source>
</evidence>
<dbReference type="GO" id="GO:0005737">
    <property type="term" value="C:cytoplasm"/>
    <property type="evidence" value="ECO:0007669"/>
    <property type="project" value="UniProtKB-SubCell"/>
</dbReference>
<keyword evidence="11 14" id="KW-0255">Endonuclease</keyword>
<name>G8TVF9_SULAD</name>
<feature type="binding site" evidence="14 15">
    <location>
        <position position="23"/>
    </location>
    <ligand>
        <name>a divalent metal cation</name>
        <dbReference type="ChEBI" id="CHEBI:60240"/>
    </ligand>
</feature>
<evidence type="ECO:0000256" key="5">
    <source>
        <dbReference type="ARBA" id="ARBA00007383"/>
    </source>
</evidence>
<keyword evidence="8 14" id="KW-0963">Cytoplasm</keyword>
<gene>
    <name evidence="14" type="primary">rnhB</name>
    <name evidence="18" type="ordered locus">Sulac_2415</name>
</gene>
<sequence>MNTLAPLFETPFWDMGLLVAGTDEVGRGPLAGPVVAVAVLWPPGADLEGLDDSKRLTEARRNRLYPEIVKRALAIGVGAAGPRTIERINILEASRRAMRRALAALPLTPEVVLSDAMELPGQPSYVVALIHGDRRAPSIAAASVVAKVLRDRYMTELARQYPQYGFERHKGYATPEHLAALRQFGPSPAHRQTFIDHLIES</sequence>
<dbReference type="SUPFAM" id="SSF53098">
    <property type="entry name" value="Ribonuclease H-like"/>
    <property type="match status" value="1"/>
</dbReference>
<evidence type="ECO:0000256" key="8">
    <source>
        <dbReference type="ARBA" id="ARBA00022490"/>
    </source>
</evidence>
<evidence type="ECO:0000256" key="14">
    <source>
        <dbReference type="HAMAP-Rule" id="MF_00052"/>
    </source>
</evidence>
<dbReference type="EMBL" id="CP003179">
    <property type="protein sequence ID" value="AEW05878.1"/>
    <property type="molecule type" value="Genomic_DNA"/>
</dbReference>
<comment type="similarity">
    <text evidence="5 14 16">Belongs to the RNase HII family.</text>
</comment>
<evidence type="ECO:0000256" key="10">
    <source>
        <dbReference type="ARBA" id="ARBA00022723"/>
    </source>
</evidence>
<dbReference type="InterPro" id="IPR001352">
    <property type="entry name" value="RNase_HII/HIII"/>
</dbReference>
<evidence type="ECO:0000256" key="15">
    <source>
        <dbReference type="PROSITE-ProRule" id="PRU01319"/>
    </source>
</evidence>
<reference evidence="18 19" key="2">
    <citation type="journal article" date="2012" name="Stand. Genomic Sci.">
        <title>Complete genome sequence of the moderately thermophilic mineral-sulfide-oxidizing firmicute Sulfobacillus acidophilus type strain (NAL(T)).</title>
        <authorList>
            <person name="Anderson I."/>
            <person name="Chertkov O."/>
            <person name="Chen A."/>
            <person name="Saunders E."/>
            <person name="Lapidus A."/>
            <person name="Nolan M."/>
            <person name="Lucas S."/>
            <person name="Hammon N."/>
            <person name="Deshpande S."/>
            <person name="Cheng J.F."/>
            <person name="Han C."/>
            <person name="Tapia R."/>
            <person name="Goodwin L.A."/>
            <person name="Pitluck S."/>
            <person name="Liolios K."/>
            <person name="Pagani I."/>
            <person name="Ivanova N."/>
            <person name="Mikhailova N."/>
            <person name="Pati A."/>
            <person name="Palaniappan K."/>
            <person name="Land M."/>
            <person name="Pan C."/>
            <person name="Rohde M."/>
            <person name="Pukall R."/>
            <person name="Goker M."/>
            <person name="Detter J.C."/>
            <person name="Woyke T."/>
            <person name="Bristow J."/>
            <person name="Eisen J.A."/>
            <person name="Markowitz V."/>
            <person name="Hugenholtz P."/>
            <person name="Kyrpides N.C."/>
            <person name="Klenk H.P."/>
            <person name="Mavromatis K."/>
        </authorList>
    </citation>
    <scope>NUCLEOTIDE SEQUENCE [LARGE SCALE GENOMIC DNA]</scope>
    <source>
        <strain evidence="19">ATCC 700253 / DSM 10332 / NAL</strain>
    </source>
</reference>
<dbReference type="PATRIC" id="fig|679936.5.peg.2502"/>
<evidence type="ECO:0000256" key="7">
    <source>
        <dbReference type="ARBA" id="ARBA00019179"/>
    </source>
</evidence>
<dbReference type="NCBIfam" id="NF000595">
    <property type="entry name" value="PRK00015.1-3"/>
    <property type="match status" value="1"/>
</dbReference>
<dbReference type="PANTHER" id="PTHR10954">
    <property type="entry name" value="RIBONUCLEASE H2 SUBUNIT A"/>
    <property type="match status" value="1"/>
</dbReference>
<dbReference type="Proteomes" id="UP000005439">
    <property type="component" value="Chromosome"/>
</dbReference>
<dbReference type="GO" id="GO:0006298">
    <property type="term" value="P:mismatch repair"/>
    <property type="evidence" value="ECO:0007669"/>
    <property type="project" value="TreeGrafter"/>
</dbReference>
<dbReference type="HAMAP" id="MF_00052_B">
    <property type="entry name" value="RNase_HII_B"/>
    <property type="match status" value="1"/>
</dbReference>
<accession>G8TVF9</accession>
<dbReference type="KEGG" id="sap:Sulac_2415"/>
<comment type="cofactor">
    <cofactor evidence="2">
        <name>Mg(2+)</name>
        <dbReference type="ChEBI" id="CHEBI:18420"/>
    </cofactor>
</comment>
<comment type="function">
    <text evidence="3 14 16">Endonuclease that specifically degrades the RNA of RNA-DNA hybrids.</text>
</comment>
<evidence type="ECO:0000256" key="12">
    <source>
        <dbReference type="ARBA" id="ARBA00022801"/>
    </source>
</evidence>
<comment type="subcellular location">
    <subcellularLocation>
        <location evidence="4 14">Cytoplasm</location>
    </subcellularLocation>
</comment>
<evidence type="ECO:0000256" key="4">
    <source>
        <dbReference type="ARBA" id="ARBA00004496"/>
    </source>
</evidence>
<dbReference type="EC" id="3.1.26.4" evidence="6 14"/>
<evidence type="ECO:0000256" key="11">
    <source>
        <dbReference type="ARBA" id="ARBA00022759"/>
    </source>
</evidence>
<keyword evidence="13 14" id="KW-0464">Manganese</keyword>
<dbReference type="InterPro" id="IPR024567">
    <property type="entry name" value="RNase_HII/HIII_dom"/>
</dbReference>
<dbReference type="GO" id="GO:0032299">
    <property type="term" value="C:ribonuclease H2 complex"/>
    <property type="evidence" value="ECO:0007669"/>
    <property type="project" value="TreeGrafter"/>
</dbReference>
<evidence type="ECO:0000313" key="18">
    <source>
        <dbReference type="EMBL" id="AEW05878.1"/>
    </source>
</evidence>
<keyword evidence="10 14" id="KW-0479">Metal-binding</keyword>
<dbReference type="GO" id="GO:0030145">
    <property type="term" value="F:manganese ion binding"/>
    <property type="evidence" value="ECO:0007669"/>
    <property type="project" value="UniProtKB-UniRule"/>
</dbReference>
<dbReference type="Gene3D" id="3.30.420.10">
    <property type="entry name" value="Ribonuclease H-like superfamily/Ribonuclease H"/>
    <property type="match status" value="1"/>
</dbReference>
<evidence type="ECO:0000256" key="6">
    <source>
        <dbReference type="ARBA" id="ARBA00012180"/>
    </source>
</evidence>
<keyword evidence="12 14" id="KW-0378">Hydrolase</keyword>